<evidence type="ECO:0000259" key="6">
    <source>
        <dbReference type="PROSITE" id="PS50950"/>
    </source>
</evidence>
<protein>
    <recommendedName>
        <fullName evidence="6">THAP-type domain-containing protein</fullName>
    </recommendedName>
</protein>
<keyword evidence="2 5" id="KW-0863">Zinc-finger</keyword>
<keyword evidence="1" id="KW-0479">Metal-binding</keyword>
<dbReference type="InterPro" id="IPR038441">
    <property type="entry name" value="THAP_Znf_sf"/>
</dbReference>
<dbReference type="Gene3D" id="6.20.210.20">
    <property type="entry name" value="THAP domain"/>
    <property type="match status" value="2"/>
</dbReference>
<dbReference type="PROSITE" id="PS50950">
    <property type="entry name" value="ZF_THAP"/>
    <property type="match status" value="2"/>
</dbReference>
<name>A0A653C3D1_CALMS</name>
<dbReference type="PANTHER" id="PTHR46600">
    <property type="entry name" value="THAP DOMAIN-CONTAINING"/>
    <property type="match status" value="1"/>
</dbReference>
<dbReference type="SUPFAM" id="SSF57716">
    <property type="entry name" value="Glucocorticoid receptor-like (DNA-binding domain)"/>
    <property type="match status" value="2"/>
</dbReference>
<dbReference type="SMART" id="SM00980">
    <property type="entry name" value="THAP"/>
    <property type="match status" value="2"/>
</dbReference>
<dbReference type="OrthoDB" id="7331812at2759"/>
<keyword evidence="4 5" id="KW-0238">DNA-binding</keyword>
<dbReference type="AlphaFoldDB" id="A0A653C3D1"/>
<sequence length="294" mass="34357">MRCRKKCVVCGNSDPGNITYHRFPKDVAVRKTWIKALQLEMDKISDFSVVCSNHFNMTIQTGVRTRLPARAVPEITASCPVKKGRGGEEHKMERCFVCGAIQSSENHLSFHRFPKERRLKNVWIATLDLSKEQVKNLTIESVICSKHFKDSDFFETPCGQQCLKPGTIPIFIEETEKHEEMNVDQSNHLTLDEKFDDLDLECFRGDIEKAKQCWNIVETTITKNKKRLRSLQQTNRRLRSNLYKWTNIWKQVENENMEGTLIGQRQEHRWTIDHETTNKTVRSTTVPHRQLVLR</sequence>
<dbReference type="Pfam" id="PF05485">
    <property type="entry name" value="THAP"/>
    <property type="match status" value="2"/>
</dbReference>
<organism evidence="7 8">
    <name type="scientific">Callosobruchus maculatus</name>
    <name type="common">Southern cowpea weevil</name>
    <name type="synonym">Pulse bruchid</name>
    <dbReference type="NCBI Taxonomy" id="64391"/>
    <lineage>
        <taxon>Eukaryota</taxon>
        <taxon>Metazoa</taxon>
        <taxon>Ecdysozoa</taxon>
        <taxon>Arthropoda</taxon>
        <taxon>Hexapoda</taxon>
        <taxon>Insecta</taxon>
        <taxon>Pterygota</taxon>
        <taxon>Neoptera</taxon>
        <taxon>Endopterygota</taxon>
        <taxon>Coleoptera</taxon>
        <taxon>Polyphaga</taxon>
        <taxon>Cucujiformia</taxon>
        <taxon>Chrysomeloidea</taxon>
        <taxon>Chrysomelidae</taxon>
        <taxon>Bruchinae</taxon>
        <taxon>Bruchini</taxon>
        <taxon>Callosobruchus</taxon>
    </lineage>
</organism>
<dbReference type="SMART" id="SM00692">
    <property type="entry name" value="DM3"/>
    <property type="match status" value="2"/>
</dbReference>
<feature type="domain" description="THAP-type" evidence="6">
    <location>
        <begin position="92"/>
        <end position="172"/>
    </location>
</feature>
<evidence type="ECO:0000313" key="8">
    <source>
        <dbReference type="Proteomes" id="UP000410492"/>
    </source>
</evidence>
<evidence type="ECO:0000256" key="1">
    <source>
        <dbReference type="ARBA" id="ARBA00022723"/>
    </source>
</evidence>
<dbReference type="EMBL" id="CAACVG010006891">
    <property type="protein sequence ID" value="VEN42364.1"/>
    <property type="molecule type" value="Genomic_DNA"/>
</dbReference>
<evidence type="ECO:0000313" key="7">
    <source>
        <dbReference type="EMBL" id="VEN42364.1"/>
    </source>
</evidence>
<dbReference type="GO" id="GO:0008270">
    <property type="term" value="F:zinc ion binding"/>
    <property type="evidence" value="ECO:0007669"/>
    <property type="project" value="UniProtKB-KW"/>
</dbReference>
<keyword evidence="8" id="KW-1185">Reference proteome</keyword>
<reference evidence="7 8" key="1">
    <citation type="submission" date="2019-01" db="EMBL/GenBank/DDBJ databases">
        <authorList>
            <person name="Sayadi A."/>
        </authorList>
    </citation>
    <scope>NUCLEOTIDE SEQUENCE [LARGE SCALE GENOMIC DNA]</scope>
</reference>
<proteinExistence type="predicted"/>
<evidence type="ECO:0000256" key="2">
    <source>
        <dbReference type="ARBA" id="ARBA00022771"/>
    </source>
</evidence>
<dbReference type="PANTHER" id="PTHR46600:SF11">
    <property type="entry name" value="THAP DOMAIN-CONTAINING PROTEIN 10"/>
    <property type="match status" value="1"/>
</dbReference>
<evidence type="ECO:0000256" key="3">
    <source>
        <dbReference type="ARBA" id="ARBA00022833"/>
    </source>
</evidence>
<feature type="domain" description="THAP-type" evidence="6">
    <location>
        <begin position="1"/>
        <end position="76"/>
    </location>
</feature>
<gene>
    <name evidence="7" type="ORF">CALMAC_LOCUS5877</name>
</gene>
<dbReference type="InterPro" id="IPR026516">
    <property type="entry name" value="THAP1/10"/>
</dbReference>
<accession>A0A653C3D1</accession>
<evidence type="ECO:0000256" key="4">
    <source>
        <dbReference type="ARBA" id="ARBA00023125"/>
    </source>
</evidence>
<dbReference type="Proteomes" id="UP000410492">
    <property type="component" value="Unassembled WGS sequence"/>
</dbReference>
<keyword evidence="3" id="KW-0862">Zinc</keyword>
<evidence type="ECO:0000256" key="5">
    <source>
        <dbReference type="PROSITE-ProRule" id="PRU00309"/>
    </source>
</evidence>
<dbReference type="InterPro" id="IPR006612">
    <property type="entry name" value="THAP_Znf"/>
</dbReference>
<dbReference type="GO" id="GO:0043565">
    <property type="term" value="F:sequence-specific DNA binding"/>
    <property type="evidence" value="ECO:0007669"/>
    <property type="project" value="InterPro"/>
</dbReference>